<evidence type="ECO:0000313" key="3">
    <source>
        <dbReference type="Proteomes" id="UP001620520"/>
    </source>
</evidence>
<name>A0ABW8N4D6_9MICC</name>
<dbReference type="Proteomes" id="UP001620520">
    <property type="component" value="Unassembled WGS sequence"/>
</dbReference>
<reference evidence="2 3" key="1">
    <citation type="submission" date="2024-10" db="EMBL/GenBank/DDBJ databases">
        <title>Novel secondary metabolite-producing bacteria for plant disease control.</title>
        <authorList>
            <person name="Chevrette M."/>
        </authorList>
    </citation>
    <scope>NUCLEOTIDE SEQUENCE [LARGE SCALE GENOMIC DNA]</scope>
    <source>
        <strain evidence="2 3">J30 TE3557</strain>
    </source>
</reference>
<protein>
    <submittedName>
        <fullName evidence="2">Uncharacterized protein</fullName>
    </submittedName>
</protein>
<keyword evidence="3" id="KW-1185">Reference proteome</keyword>
<dbReference type="EMBL" id="JBIYEW010000003">
    <property type="protein sequence ID" value="MFK4638135.1"/>
    <property type="molecule type" value="Genomic_DNA"/>
</dbReference>
<gene>
    <name evidence="2" type="ORF">ABIA52_001024</name>
</gene>
<accession>A0ABW8N4D6</accession>
<sequence length="81" mass="8404">MGTATHRGRMGPQPGEDTPGILATASSAAAIGRDGVAGVVQPLSRKTTTAAAAPFRRVLVIRRVHILVVVAQCVDHASKDY</sequence>
<comment type="caution">
    <text evidence="2">The sequence shown here is derived from an EMBL/GenBank/DDBJ whole genome shotgun (WGS) entry which is preliminary data.</text>
</comment>
<evidence type="ECO:0000256" key="1">
    <source>
        <dbReference type="SAM" id="MobiDB-lite"/>
    </source>
</evidence>
<organism evidence="2 3">
    <name type="scientific">Paenarthrobacter histidinolovorans</name>
    <dbReference type="NCBI Taxonomy" id="43664"/>
    <lineage>
        <taxon>Bacteria</taxon>
        <taxon>Bacillati</taxon>
        <taxon>Actinomycetota</taxon>
        <taxon>Actinomycetes</taxon>
        <taxon>Micrococcales</taxon>
        <taxon>Micrococcaceae</taxon>
        <taxon>Paenarthrobacter</taxon>
    </lineage>
</organism>
<feature type="region of interest" description="Disordered" evidence="1">
    <location>
        <begin position="1"/>
        <end position="21"/>
    </location>
</feature>
<proteinExistence type="predicted"/>
<evidence type="ECO:0000313" key="2">
    <source>
        <dbReference type="EMBL" id="MFK4638135.1"/>
    </source>
</evidence>